<gene>
    <name evidence="3" type="ORF">C8F04DRAFT_1255137</name>
</gene>
<keyword evidence="4" id="KW-1185">Reference proteome</keyword>
<sequence length="634" mass="68688">MNHQSGVPTSVLDFRASQAPAEPPNPGVSPRSTLIAPHAAAASSSQSAPQFTSDSSFASTQRPVAYSEYSHGYPTPPSHLAALSPVNDPLAQSRRPAIPQSRPPAMDPPGASQPQRRPSASSHANPVPYPTPPTRSTALSPDQQQQQQQQRMPMMQPPPLVNAFAHTGPGHGQHPFYPPPPSQPPTPTDSRPPHPHPSHASAPQQQYAYSVPFPYPPPMSRGGPPLQTMPSQQHTSVPGNAPGGRQAVSASQQRPIPSAHASTSRQGPPPPLPYPQETQLVPSNYSTSSQVRISTSILPPLPPPPPARGPGHGGELPVLDSPEYIEELKRRVKFHEEERTRLAEAVRTLEELLARAHQQYVANAREHAEFVKQATEKNHGLRAERDTARGERDAALAECQRLRSQRDEAVHNGLGLRREQVQFQERMRELEETVERWQQTGTASLTHIQRLRGERDELKAQVKRGEAAAREAAATTAVVVPKVEGVVDEKAPDALITPKPEPLDDLELQYPPDEPEPEPMAGPSTSLPDDAATLYSAGPSTSPSTFIAWEPPPPPFEAPEDRKRTREEYEGGADADGEARPAVRARLDADADADADGGFSMGPAFPLPRDVSLAVGAQNSPVRYFMEVRRKAHG</sequence>
<protein>
    <submittedName>
        <fullName evidence="3">Uncharacterized protein</fullName>
    </submittedName>
</protein>
<accession>A0AAD6T4Y7</accession>
<feature type="region of interest" description="Disordered" evidence="2">
    <location>
        <begin position="1"/>
        <end position="321"/>
    </location>
</feature>
<proteinExistence type="predicted"/>
<evidence type="ECO:0000256" key="1">
    <source>
        <dbReference type="SAM" id="Coils"/>
    </source>
</evidence>
<evidence type="ECO:0000313" key="3">
    <source>
        <dbReference type="EMBL" id="KAJ7039434.1"/>
    </source>
</evidence>
<evidence type="ECO:0000313" key="4">
    <source>
        <dbReference type="Proteomes" id="UP001218188"/>
    </source>
</evidence>
<feature type="compositionally biased region" description="Polar residues" evidence="2">
    <location>
        <begin position="112"/>
        <end position="124"/>
    </location>
</feature>
<feature type="compositionally biased region" description="Polar residues" evidence="2">
    <location>
        <begin position="228"/>
        <end position="238"/>
    </location>
</feature>
<feature type="compositionally biased region" description="Low complexity" evidence="2">
    <location>
        <begin position="143"/>
        <end position="154"/>
    </location>
</feature>
<reference evidence="3" key="1">
    <citation type="submission" date="2023-03" db="EMBL/GenBank/DDBJ databases">
        <title>Massive genome expansion in bonnet fungi (Mycena s.s.) driven by repeated elements and novel gene families across ecological guilds.</title>
        <authorList>
            <consortium name="Lawrence Berkeley National Laboratory"/>
            <person name="Harder C.B."/>
            <person name="Miyauchi S."/>
            <person name="Viragh M."/>
            <person name="Kuo A."/>
            <person name="Thoen E."/>
            <person name="Andreopoulos B."/>
            <person name="Lu D."/>
            <person name="Skrede I."/>
            <person name="Drula E."/>
            <person name="Henrissat B."/>
            <person name="Morin E."/>
            <person name="Kohler A."/>
            <person name="Barry K."/>
            <person name="LaButti K."/>
            <person name="Morin E."/>
            <person name="Salamov A."/>
            <person name="Lipzen A."/>
            <person name="Mereny Z."/>
            <person name="Hegedus B."/>
            <person name="Baldrian P."/>
            <person name="Stursova M."/>
            <person name="Weitz H."/>
            <person name="Taylor A."/>
            <person name="Grigoriev I.V."/>
            <person name="Nagy L.G."/>
            <person name="Martin F."/>
            <person name="Kauserud H."/>
        </authorList>
    </citation>
    <scope>NUCLEOTIDE SEQUENCE</scope>
    <source>
        <strain evidence="3">CBHHK200</strain>
    </source>
</reference>
<feature type="coiled-coil region" evidence="1">
    <location>
        <begin position="325"/>
        <end position="475"/>
    </location>
</feature>
<dbReference type="AlphaFoldDB" id="A0AAD6T4Y7"/>
<feature type="region of interest" description="Disordered" evidence="2">
    <location>
        <begin position="492"/>
        <end position="585"/>
    </location>
</feature>
<feature type="compositionally biased region" description="Acidic residues" evidence="2">
    <location>
        <begin position="503"/>
        <end position="517"/>
    </location>
</feature>
<evidence type="ECO:0000256" key="2">
    <source>
        <dbReference type="SAM" id="MobiDB-lite"/>
    </source>
</evidence>
<feature type="compositionally biased region" description="Polar residues" evidence="2">
    <location>
        <begin position="248"/>
        <end position="266"/>
    </location>
</feature>
<organism evidence="3 4">
    <name type="scientific">Mycena alexandri</name>
    <dbReference type="NCBI Taxonomy" id="1745969"/>
    <lineage>
        <taxon>Eukaryota</taxon>
        <taxon>Fungi</taxon>
        <taxon>Dikarya</taxon>
        <taxon>Basidiomycota</taxon>
        <taxon>Agaricomycotina</taxon>
        <taxon>Agaricomycetes</taxon>
        <taxon>Agaricomycetidae</taxon>
        <taxon>Agaricales</taxon>
        <taxon>Marasmiineae</taxon>
        <taxon>Mycenaceae</taxon>
        <taxon>Mycena</taxon>
    </lineage>
</organism>
<dbReference type="EMBL" id="JARJCM010000027">
    <property type="protein sequence ID" value="KAJ7039434.1"/>
    <property type="molecule type" value="Genomic_DNA"/>
</dbReference>
<dbReference type="PRINTS" id="PR01217">
    <property type="entry name" value="PRICHEXTENSN"/>
</dbReference>
<feature type="compositionally biased region" description="Low complexity" evidence="2">
    <location>
        <begin position="36"/>
        <end position="56"/>
    </location>
</feature>
<comment type="caution">
    <text evidence="3">The sequence shown here is derived from an EMBL/GenBank/DDBJ whole genome shotgun (WGS) entry which is preliminary data.</text>
</comment>
<name>A0AAD6T4Y7_9AGAR</name>
<dbReference type="Proteomes" id="UP001218188">
    <property type="component" value="Unassembled WGS sequence"/>
</dbReference>
<feature type="compositionally biased region" description="Polar residues" evidence="2">
    <location>
        <begin position="276"/>
        <end position="297"/>
    </location>
</feature>
<feature type="compositionally biased region" description="Pro residues" evidence="2">
    <location>
        <begin position="299"/>
        <end position="308"/>
    </location>
</feature>
<feature type="compositionally biased region" description="Basic and acidic residues" evidence="2">
    <location>
        <begin position="559"/>
        <end position="569"/>
    </location>
</feature>
<feature type="compositionally biased region" description="Pro residues" evidence="2">
    <location>
        <begin position="176"/>
        <end position="187"/>
    </location>
</feature>
<keyword evidence="1" id="KW-0175">Coiled coil</keyword>